<feature type="domain" description="FIST" evidence="1">
    <location>
        <begin position="34"/>
        <end position="236"/>
    </location>
</feature>
<dbReference type="Pfam" id="PF10442">
    <property type="entry name" value="FIST_C"/>
    <property type="match status" value="1"/>
</dbReference>
<dbReference type="SMART" id="SM01204">
    <property type="entry name" value="FIST_C"/>
    <property type="match status" value="1"/>
</dbReference>
<dbReference type="SMART" id="SM00897">
    <property type="entry name" value="FIST"/>
    <property type="match status" value="1"/>
</dbReference>
<protein>
    <recommendedName>
        <fullName evidence="5">Histidine kinase</fullName>
    </recommendedName>
</protein>
<gene>
    <name evidence="3" type="ORF">D0X99_00740</name>
</gene>
<dbReference type="PANTHER" id="PTHR40252">
    <property type="entry name" value="BLR0328 PROTEIN"/>
    <property type="match status" value="1"/>
</dbReference>
<organism evidence="3 4">
    <name type="scientific">Algoriphagus lacus</name>
    <dbReference type="NCBI Taxonomy" id="2056311"/>
    <lineage>
        <taxon>Bacteria</taxon>
        <taxon>Pseudomonadati</taxon>
        <taxon>Bacteroidota</taxon>
        <taxon>Cytophagia</taxon>
        <taxon>Cytophagales</taxon>
        <taxon>Cyclobacteriaceae</taxon>
        <taxon>Algoriphagus</taxon>
    </lineage>
</organism>
<dbReference type="PANTHER" id="PTHR40252:SF2">
    <property type="entry name" value="BLR0328 PROTEIN"/>
    <property type="match status" value="1"/>
</dbReference>
<accession>A0A418PVP9</accession>
<evidence type="ECO:0000259" key="2">
    <source>
        <dbReference type="SMART" id="SM01204"/>
    </source>
</evidence>
<evidence type="ECO:0008006" key="5">
    <source>
        <dbReference type="Google" id="ProtNLM"/>
    </source>
</evidence>
<name>A0A418PVP9_9BACT</name>
<feature type="domain" description="FIST C-domain" evidence="2">
    <location>
        <begin position="237"/>
        <end position="381"/>
    </location>
</feature>
<evidence type="ECO:0000313" key="3">
    <source>
        <dbReference type="EMBL" id="RIW18257.1"/>
    </source>
</evidence>
<reference evidence="3 4" key="1">
    <citation type="submission" date="2018-09" db="EMBL/GenBank/DDBJ databases">
        <authorList>
            <person name="Wang X."/>
            <person name="Du Z."/>
        </authorList>
    </citation>
    <scope>NUCLEOTIDE SEQUENCE [LARGE SCALE GENOMIC DNA]</scope>
    <source>
        <strain evidence="3 4">N3</strain>
    </source>
</reference>
<evidence type="ECO:0000259" key="1">
    <source>
        <dbReference type="SMART" id="SM00897"/>
    </source>
</evidence>
<dbReference type="OrthoDB" id="9770435at2"/>
<dbReference type="Proteomes" id="UP000283522">
    <property type="component" value="Unassembled WGS sequence"/>
</dbReference>
<comment type="caution">
    <text evidence="3">The sequence shown here is derived from an EMBL/GenBank/DDBJ whole genome shotgun (WGS) entry which is preliminary data.</text>
</comment>
<dbReference type="InterPro" id="IPR013702">
    <property type="entry name" value="FIST_domain_N"/>
</dbReference>
<dbReference type="EMBL" id="QXML01000001">
    <property type="protein sequence ID" value="RIW18257.1"/>
    <property type="molecule type" value="Genomic_DNA"/>
</dbReference>
<sequence length="400" mass="43530">MKTTVGVGASNQTNSFSAGKEAASQAMKEGKIERPDFALIFCGGKHDPKEFLRGVNEIIPNVPKAGGSSFGILTDKFIGYDGFEVGVTIFSSDKIRFEIFHAGGLNEDEFKVGQELGGKIQKAIKPDSRGLWVFYDSSKQQNPPMLNFATPLFAALENFLPEDLSVAGGGFLADMMLSTCYQFVNNEIFSQHAVGILVSGECKMETAILHGCQPCSDYITITKAEGPVVMEIEGQPALDLIDELLGPDHGIKVKDFAMNVTLGVNRGDKFSDFKESDYANRLTLAVDEQHKALIMFEPDLTNGTEVQLMRRNLEPDYVAEVIAGIKENIKGFNPVHAFYINCGGRAKPYSGVDFEDAAEVQREVGAIPLSGFYSGVEVAKVGNKLQPLDWTGVLCILAEN</sequence>
<dbReference type="RefSeq" id="WP_119475736.1">
    <property type="nucleotide sequence ID" value="NZ_QXML01000001.1"/>
</dbReference>
<dbReference type="InterPro" id="IPR019494">
    <property type="entry name" value="FIST_C"/>
</dbReference>
<proteinExistence type="predicted"/>
<dbReference type="Pfam" id="PF08495">
    <property type="entry name" value="FIST"/>
    <property type="match status" value="1"/>
</dbReference>
<dbReference type="AlphaFoldDB" id="A0A418PVP9"/>
<evidence type="ECO:0000313" key="4">
    <source>
        <dbReference type="Proteomes" id="UP000283522"/>
    </source>
</evidence>
<keyword evidence="4" id="KW-1185">Reference proteome</keyword>